<sequence length="62" mass="7322">MDCYGEKGNIFRSKLDRSFLRNCSVFCEFISQSYIFPFKKPLAKAVLVELAKRYLEAHRGLW</sequence>
<protein>
    <submittedName>
        <fullName evidence="1">Uncharacterized protein</fullName>
    </submittedName>
</protein>
<reference evidence="1" key="1">
    <citation type="submission" date="2011-05" db="EMBL/GenBank/DDBJ databases">
        <title>Unity in variety -- the pan-genome of the Chlamydiae.</title>
        <authorList>
            <person name="Collingro A."/>
            <person name="Tischler P."/>
            <person name="Weinmaier T."/>
            <person name="Penz T."/>
            <person name="Heinz E."/>
            <person name="Brunham R.C."/>
            <person name="Read T.D."/>
            <person name="Bavoil P.M."/>
            <person name="Sachse K."/>
            <person name="Kahane S."/>
            <person name="Friedman M.G."/>
            <person name="Rattei T."/>
            <person name="Myers G.S.A."/>
            <person name="Horn M."/>
        </authorList>
    </citation>
    <scope>NUCLEOTIDE SEQUENCE</scope>
    <source>
        <strain evidence="1">2032/99</strain>
    </source>
</reference>
<name>F8L9Y1_9BACT</name>
<proteinExistence type="predicted"/>
<accession>F8L9Y1</accession>
<evidence type="ECO:0000313" key="1">
    <source>
        <dbReference type="EMBL" id="CCB90287.1"/>
    </source>
</evidence>
<gene>
    <name evidence="1" type="ORF">WCH_CH14500</name>
</gene>
<organism evidence="1">
    <name type="scientific">Waddlia chondrophila 2032/99</name>
    <dbReference type="NCBI Taxonomy" id="765953"/>
    <lineage>
        <taxon>Bacteria</taxon>
        <taxon>Pseudomonadati</taxon>
        <taxon>Chlamydiota</taxon>
        <taxon>Chlamydiia</taxon>
        <taxon>Parachlamydiales</taxon>
        <taxon>Waddliaceae</taxon>
        <taxon>Waddlia</taxon>
    </lineage>
</organism>
<dbReference type="EMBL" id="FR872589">
    <property type="protein sequence ID" value="CCB90287.1"/>
    <property type="molecule type" value="Genomic_DNA"/>
</dbReference>
<dbReference type="AlphaFoldDB" id="F8L9Y1"/>